<feature type="domain" description="Antirepressor protein C-terminal" evidence="2">
    <location>
        <begin position="147"/>
        <end position="251"/>
    </location>
</feature>
<name>A0A433J255_9PROT</name>
<evidence type="ECO:0000259" key="3">
    <source>
        <dbReference type="Pfam" id="PF08346"/>
    </source>
</evidence>
<dbReference type="InterPro" id="IPR005039">
    <property type="entry name" value="Ant_C"/>
</dbReference>
<reference evidence="4 5" key="1">
    <citation type="submission" date="2018-12" db="EMBL/GenBank/DDBJ databases">
        <authorList>
            <person name="Yang Y."/>
        </authorList>
    </citation>
    <scope>NUCLEOTIDE SEQUENCE [LARGE SCALE GENOMIC DNA]</scope>
    <source>
        <strain evidence="4 5">GSF71</strain>
    </source>
</reference>
<evidence type="ECO:0000256" key="1">
    <source>
        <dbReference type="SAM" id="MobiDB-lite"/>
    </source>
</evidence>
<evidence type="ECO:0000313" key="5">
    <source>
        <dbReference type="Proteomes" id="UP000280346"/>
    </source>
</evidence>
<keyword evidence="5" id="KW-1185">Reference proteome</keyword>
<dbReference type="PANTHER" id="PTHR36180">
    <property type="entry name" value="DNA-BINDING PROTEIN-RELATED-RELATED"/>
    <property type="match status" value="1"/>
</dbReference>
<comment type="caution">
    <text evidence="4">The sequence shown here is derived from an EMBL/GenBank/DDBJ whole genome shotgun (WGS) entry which is preliminary data.</text>
</comment>
<protein>
    <submittedName>
        <fullName evidence="4">Phage antirepressor Ant</fullName>
    </submittedName>
</protein>
<sequence>MGHGGSDGNDLIPMGTSDMGGQPVRTVNLRDLHTFLEVKSNFRDWVKNRIQDFGFLENQDFVTAIEIYRGGERRDYHGTLDMAKELAMVERNEKGKQARLYFIECERRAKEGPALPDLSDPLVLQHLLADHLSKRIEAERRAVTAEKVAEAATETVAAFDRIANADGSMCITDAAKALQVRPSDLFKFLRQNAWIYSRPGKAGDIAHQDKIKIGYLEHKVTTVSRSDGSEKTVEQVRVTPKGLAKLAKLLGGSGGAPATLPLLRPNGLGGSSVHHAPATE</sequence>
<dbReference type="Proteomes" id="UP000280346">
    <property type="component" value="Unassembled WGS sequence"/>
</dbReference>
<proteinExistence type="predicted"/>
<feature type="region of interest" description="Disordered" evidence="1">
    <location>
        <begin position="1"/>
        <end position="22"/>
    </location>
</feature>
<dbReference type="GO" id="GO:0003677">
    <property type="term" value="F:DNA binding"/>
    <property type="evidence" value="ECO:0007669"/>
    <property type="project" value="InterPro"/>
</dbReference>
<feature type="domain" description="AntA/AntB antirepressor" evidence="3">
    <location>
        <begin position="27"/>
        <end position="92"/>
    </location>
</feature>
<organism evidence="4 5">
    <name type="scientific">Azospirillum doebereinerae</name>
    <dbReference type="NCBI Taxonomy" id="92933"/>
    <lineage>
        <taxon>Bacteria</taxon>
        <taxon>Pseudomonadati</taxon>
        <taxon>Pseudomonadota</taxon>
        <taxon>Alphaproteobacteria</taxon>
        <taxon>Rhodospirillales</taxon>
        <taxon>Azospirillaceae</taxon>
        <taxon>Azospirillum</taxon>
    </lineage>
</organism>
<feature type="region of interest" description="Disordered" evidence="1">
    <location>
        <begin position="261"/>
        <end position="280"/>
    </location>
</feature>
<dbReference type="AlphaFoldDB" id="A0A433J255"/>
<dbReference type="OrthoDB" id="9808959at2"/>
<dbReference type="PANTHER" id="PTHR36180:SF1">
    <property type="entry name" value="ANTA_ANTB ANTIREPRESSOR DOMAIN-CONTAINING PROTEIN"/>
    <property type="match status" value="1"/>
</dbReference>
<dbReference type="Pfam" id="PF03374">
    <property type="entry name" value="ANT"/>
    <property type="match status" value="1"/>
</dbReference>
<dbReference type="Pfam" id="PF08346">
    <property type="entry name" value="AntA"/>
    <property type="match status" value="1"/>
</dbReference>
<dbReference type="EMBL" id="RZIJ01000027">
    <property type="protein sequence ID" value="RUQ65181.1"/>
    <property type="molecule type" value="Genomic_DNA"/>
</dbReference>
<dbReference type="InterPro" id="IPR013557">
    <property type="entry name" value="AntA/B_antirep"/>
</dbReference>
<evidence type="ECO:0000259" key="2">
    <source>
        <dbReference type="Pfam" id="PF03374"/>
    </source>
</evidence>
<evidence type="ECO:0000313" key="4">
    <source>
        <dbReference type="EMBL" id="RUQ65181.1"/>
    </source>
</evidence>
<accession>A0A433J255</accession>
<gene>
    <name evidence="4" type="ORF">EJ913_25785</name>
</gene>